<dbReference type="Pfam" id="PF07160">
    <property type="entry name" value="SKA1"/>
    <property type="match status" value="1"/>
</dbReference>
<reference evidence="1 2" key="1">
    <citation type="submission" date="2022-03" db="EMBL/GenBank/DDBJ databases">
        <authorList>
            <person name="Macdonald S."/>
            <person name="Ahmed S."/>
            <person name="Newling K."/>
        </authorList>
    </citation>
    <scope>NUCLEOTIDE SEQUENCE [LARGE SCALE GENOMIC DNA]</scope>
</reference>
<comment type="caution">
    <text evidence="1">The sequence shown here is derived from an EMBL/GenBank/DDBJ whole genome shotgun (WGS) entry which is preliminary data.</text>
</comment>
<dbReference type="AlphaFoldDB" id="A0ABC8IQS1"/>
<organism evidence="1 2">
    <name type="scientific">Eruca vesicaria subsp. sativa</name>
    <name type="common">Garden rocket</name>
    <name type="synonym">Eruca sativa</name>
    <dbReference type="NCBI Taxonomy" id="29727"/>
    <lineage>
        <taxon>Eukaryota</taxon>
        <taxon>Viridiplantae</taxon>
        <taxon>Streptophyta</taxon>
        <taxon>Embryophyta</taxon>
        <taxon>Tracheophyta</taxon>
        <taxon>Spermatophyta</taxon>
        <taxon>Magnoliopsida</taxon>
        <taxon>eudicotyledons</taxon>
        <taxon>Gunneridae</taxon>
        <taxon>Pentapetalae</taxon>
        <taxon>rosids</taxon>
        <taxon>malvids</taxon>
        <taxon>Brassicales</taxon>
        <taxon>Brassicaceae</taxon>
        <taxon>Brassiceae</taxon>
        <taxon>Eruca</taxon>
    </lineage>
</organism>
<accession>A0ABC8IQS1</accession>
<sequence>MHEQSSAVRSLRCEEEAAVLPKEKKDRGSPPLWYISVEELNSLSSYMRAMNAAINDMASYTEANAYLISARKQKVLKHLGRVSETRIGQNCVTILMKTN</sequence>
<dbReference type="PANTHER" id="PTHR28573:SF1">
    <property type="entry name" value="SPINDLE AND KINETOCHORE-ASSOCIATED PROTEIN 1"/>
    <property type="match status" value="1"/>
</dbReference>
<keyword evidence="2" id="KW-1185">Reference proteome</keyword>
<dbReference type="Proteomes" id="UP001642260">
    <property type="component" value="Unassembled WGS sequence"/>
</dbReference>
<evidence type="ECO:0000313" key="1">
    <source>
        <dbReference type="EMBL" id="CAH8285206.1"/>
    </source>
</evidence>
<dbReference type="PANTHER" id="PTHR28573">
    <property type="entry name" value="SPINDLE AND KINETOCHORE-ASSOCIATED PROTEIN 1"/>
    <property type="match status" value="1"/>
</dbReference>
<gene>
    <name evidence="1" type="ORF">ERUC_LOCUS866</name>
</gene>
<dbReference type="InterPro" id="IPR009829">
    <property type="entry name" value="SKA1"/>
</dbReference>
<protein>
    <submittedName>
        <fullName evidence="1">Uncharacterized protein</fullName>
    </submittedName>
</protein>
<name>A0ABC8IQS1_ERUVS</name>
<evidence type="ECO:0000313" key="2">
    <source>
        <dbReference type="Proteomes" id="UP001642260"/>
    </source>
</evidence>
<dbReference type="EMBL" id="CAKOAT010026670">
    <property type="protein sequence ID" value="CAH8285206.1"/>
    <property type="molecule type" value="Genomic_DNA"/>
</dbReference>
<proteinExistence type="predicted"/>